<evidence type="ECO:0000313" key="7">
    <source>
        <dbReference type="Proteomes" id="UP000596063"/>
    </source>
</evidence>
<keyword evidence="3 6" id="KW-0378">Hydrolase</keyword>
<dbReference type="GO" id="GO:0097176">
    <property type="term" value="P:epoxide metabolic process"/>
    <property type="evidence" value="ECO:0007669"/>
    <property type="project" value="TreeGrafter"/>
</dbReference>
<dbReference type="Pfam" id="PF06441">
    <property type="entry name" value="EHN"/>
    <property type="match status" value="1"/>
</dbReference>
<proteinExistence type="inferred from homology"/>
<dbReference type="AlphaFoldDB" id="A0A7T4R2R2"/>
<evidence type="ECO:0000256" key="1">
    <source>
        <dbReference type="ARBA" id="ARBA00010088"/>
    </source>
</evidence>
<keyword evidence="7" id="KW-1185">Reference proteome</keyword>
<accession>A0A7T4R2R2</accession>
<dbReference type="PIRSF" id="PIRSF001112">
    <property type="entry name" value="Epoxide_hydrolase"/>
    <property type="match status" value="1"/>
</dbReference>
<dbReference type="PANTHER" id="PTHR21661">
    <property type="entry name" value="EPOXIDE HYDROLASE 1-RELATED"/>
    <property type="match status" value="1"/>
</dbReference>
<reference evidence="6 7" key="1">
    <citation type="submission" date="2020-12" db="EMBL/GenBank/DDBJ databases">
        <authorList>
            <person name="Shan Y."/>
        </authorList>
    </citation>
    <scope>NUCLEOTIDE SEQUENCE [LARGE SCALE GENOMIC DNA]</scope>
    <source>
        <strain evidence="7">csc3.9</strain>
    </source>
</reference>
<evidence type="ECO:0000256" key="2">
    <source>
        <dbReference type="ARBA" id="ARBA00022797"/>
    </source>
</evidence>
<dbReference type="GO" id="GO:0004301">
    <property type="term" value="F:epoxide hydrolase activity"/>
    <property type="evidence" value="ECO:0007669"/>
    <property type="project" value="TreeGrafter"/>
</dbReference>
<protein>
    <submittedName>
        <fullName evidence="6">Epoxide hydrolase</fullName>
    </submittedName>
</protein>
<dbReference type="SUPFAM" id="SSF53474">
    <property type="entry name" value="alpha/beta-Hydrolases"/>
    <property type="match status" value="1"/>
</dbReference>
<evidence type="ECO:0000259" key="5">
    <source>
        <dbReference type="Pfam" id="PF06441"/>
    </source>
</evidence>
<dbReference type="InterPro" id="IPR029058">
    <property type="entry name" value="AB_hydrolase_fold"/>
</dbReference>
<dbReference type="Proteomes" id="UP000596063">
    <property type="component" value="Chromosome"/>
</dbReference>
<feature type="active site" description="Proton acceptor" evidence="4">
    <location>
        <position position="359"/>
    </location>
</feature>
<feature type="active site" description="Proton donor" evidence="4">
    <location>
        <position position="306"/>
    </location>
</feature>
<feature type="active site" description="Nucleophile" evidence="4">
    <location>
        <position position="179"/>
    </location>
</feature>
<dbReference type="InterPro" id="IPR000639">
    <property type="entry name" value="Epox_hydrolase-like"/>
</dbReference>
<evidence type="ECO:0000256" key="4">
    <source>
        <dbReference type="PIRSR" id="PIRSR001112-1"/>
    </source>
</evidence>
<comment type="similarity">
    <text evidence="1">Belongs to the peptidase S33 family.</text>
</comment>
<dbReference type="InterPro" id="IPR010497">
    <property type="entry name" value="Epoxide_hydro_N"/>
</dbReference>
<keyword evidence="2" id="KW-0058">Aromatic hydrocarbons catabolism</keyword>
<evidence type="ECO:0000313" key="6">
    <source>
        <dbReference type="EMBL" id="QQD19189.1"/>
    </source>
</evidence>
<evidence type="ECO:0000256" key="3">
    <source>
        <dbReference type="ARBA" id="ARBA00022801"/>
    </source>
</evidence>
<dbReference type="InterPro" id="IPR016292">
    <property type="entry name" value="Epoxide_hydrolase"/>
</dbReference>
<dbReference type="RefSeq" id="WP_198570674.1">
    <property type="nucleotide sequence ID" value="NZ_CP066167.1"/>
</dbReference>
<name>A0A7T4R2R2_9GAMM</name>
<dbReference type="Gene3D" id="3.40.50.1820">
    <property type="entry name" value="alpha/beta hydrolase"/>
    <property type="match status" value="1"/>
</dbReference>
<dbReference type="PRINTS" id="PR00412">
    <property type="entry name" value="EPOXHYDRLASE"/>
</dbReference>
<dbReference type="EMBL" id="CP066167">
    <property type="protein sequence ID" value="QQD19189.1"/>
    <property type="molecule type" value="Genomic_DNA"/>
</dbReference>
<sequence>MTENIESFRISIPDSAITDLQQRLAMARWPDAATVDDWSQGVPLKRLQSLCEYWQHQYDWRLCEDKVNRYPQFITTIDGLDIHFLHIRSRHANARPMVMTHGWPGSILEFMEVIEPLTDPTQYGGDEQDAFHLVLPSLPGYGFSGKPSSKGWGVERVASAWDTLMQRLGYSSYIAQGGDWGSAVTNAIGGLQSSGCQAIHINMAIAAPTEEDLANLGPRETSALEGFQFYKEWDSGYSKQQSTRPQTLGYALADSPVGQAAWIYEKLYFWTDNTGTPEDALGINKVLDEISWYWLTNTAASSARLYWESFNSAFQAQFNSDTPVGVSIFPKEIFRPTEAWVRRKYRNLIYWNETEKGGHFAAFEQPSIFVDELRKFARTLA</sequence>
<dbReference type="KEGG" id="snan:I6N98_04860"/>
<feature type="domain" description="Epoxide hydrolase N-terminal" evidence="5">
    <location>
        <begin position="5"/>
        <end position="110"/>
    </location>
</feature>
<dbReference type="PANTHER" id="PTHR21661:SF35">
    <property type="entry name" value="EPOXIDE HYDROLASE"/>
    <property type="match status" value="1"/>
</dbReference>
<gene>
    <name evidence="6" type="ORF">I6N98_04860</name>
</gene>
<organism evidence="6 7">
    <name type="scientific">Spongiibacter nanhainus</name>
    <dbReference type="NCBI Taxonomy" id="2794344"/>
    <lineage>
        <taxon>Bacteria</taxon>
        <taxon>Pseudomonadati</taxon>
        <taxon>Pseudomonadota</taxon>
        <taxon>Gammaproteobacteria</taxon>
        <taxon>Cellvibrionales</taxon>
        <taxon>Spongiibacteraceae</taxon>
        <taxon>Spongiibacter</taxon>
    </lineage>
</organism>